<dbReference type="CDD" id="cd18580">
    <property type="entry name" value="ABC_6TM_ABCC_D2"/>
    <property type="match status" value="1"/>
</dbReference>
<keyword evidence="9 12" id="KW-0472">Membrane</keyword>
<keyword evidence="4" id="KW-1003">Cell membrane</keyword>
<feature type="transmembrane region" description="Helical" evidence="12">
    <location>
        <begin position="849"/>
        <end position="869"/>
    </location>
</feature>
<dbReference type="SMART" id="SM00382">
    <property type="entry name" value="AAA"/>
    <property type="match status" value="2"/>
</dbReference>
<sequence>MAAKCNDAAFGPVVASAACRGGFDFTVKFEESTLSILPSSLFIVVAAAQCVRLLRHKSLKVRPSLLLIAKLGTIATYSSILLAILVQKSLEVSETSQVAIASAAIGLVTAIALGVLSILEHRNTSRPSFLISIFLFLSILFDIVRTHLFGIHEKLDPHKLTQELSKQWNKSDRHRRHGLAIATLWAWKTELAKVAIPRLMVVALNISQPFIIAAIIDNTLAPDTPEIRSQGHGLIGAVALSYFATAIITGFYQHLAFRLMAMTRGGLIGLIYTKLTRSRAGAAENRDSAVITLIESDVERIAETWYLLTSHLWACILQLGLSVWLLERQIGVICIAPIILAIVFTLTSLRAAGFMTARQKLWLEAVQRRVNFTANVLSHMKQVKMLGLSDKMQQIIREFRIAEIDRSKRYRRLSSFNICLLNLPSTYGQLVTFAAFAIVARVQHSDAFTLSKAISSISILAILMEPLQQLLYCIPQISGALGCFERVQSFLNSESWCDNRLKLTGSPDQHIPAPQIDSEIELHLLPVERRHESIVVANATFGWNAATPILKGICLHLTSDTNVAMITGPVGCGKSTLLKSLLGETTIHSGSVSLSSQDVSYCDQSPWLSSGTIQSVIIGASAYRERLYKAVVYACALDTDIASLKNGDQTQIRAHGNTLSGGQKQRVAIARALFSQKPIAIFDDVLSGLDPVTRETVVTRVFGPDGLLRELGIIAILATHTTDRMDVADKIVVLDAEGRIASQGPPDIMAETSTLAAGETTATEPSAMPQSQTEVQPEEEDEAKQLLRQTGDVSVYKFYFKSLGWMNFATFALIVSCEGAFGTMLYAWISLWSNSAERNNTGYWLGLYAMWAILKGIGLFGAVYFIYVVTVPRSASHLHGSVLETAFRAPMSFISPTPTGVLVNRFSQDMRLVDMVLPGNLVSTCFILSGCLGIGALIIVASPYLAAVLPFIAGVLYLLQRFYLKTSRQLRLLELESKAPVTSHVMDTIRGTMTIRAYGWEGVHVEKLERLLADCQKPFYLLLCIQRWLGLVLGLVVGVLAVLLTTVAVTVRGSTASAGFVGVALVNMMSLSQTLVGLIEQWTNLETSLGAVSRIKSFSEETPQEVEPEGRLEAEWPGNGAVLFDNWTAGYADTMVLHGINMDMKPGQKVALCGRTGSGKSSLVTSILGMVDGTAGRIVIDGVDLATVSGETVRKAVTCVTQDPFFFDGSVRDNLDPARGSTMAGIEAALRRVGLWPVVSKAALDNGLPEDQVLNLAAEELHLSHGQSQLFCLARAMLRDSRVVLLDEPTSSVDSATEQQIQDIVEREFKQSTVVMVTHRLSGIRRFDRVAVLKAGELAEYGPPDELLADGESALSVLYEAQGRGNGPSENVSDSA</sequence>
<evidence type="ECO:0000259" key="14">
    <source>
        <dbReference type="PROSITE" id="PS50929"/>
    </source>
</evidence>
<accession>A0A168CZL5</accession>
<dbReference type="InterPro" id="IPR044746">
    <property type="entry name" value="ABCC_6TM_D1"/>
</dbReference>
<evidence type="ECO:0000256" key="10">
    <source>
        <dbReference type="ARBA" id="ARBA00023180"/>
    </source>
</evidence>
<evidence type="ECO:0000256" key="6">
    <source>
        <dbReference type="ARBA" id="ARBA00022741"/>
    </source>
</evidence>
<proteinExistence type="inferred from homology"/>
<feature type="transmembrane region" description="Helical" evidence="12">
    <location>
        <begin position="305"/>
        <end position="324"/>
    </location>
</feature>
<dbReference type="PANTHER" id="PTHR24223">
    <property type="entry name" value="ATP-BINDING CASSETTE SUB-FAMILY C"/>
    <property type="match status" value="1"/>
</dbReference>
<feature type="transmembrane region" description="Helical" evidence="12">
    <location>
        <begin position="66"/>
        <end position="86"/>
    </location>
</feature>
<dbReference type="Pfam" id="PF00005">
    <property type="entry name" value="ABC_tran"/>
    <property type="match status" value="2"/>
</dbReference>
<dbReference type="GO" id="GO:0016887">
    <property type="term" value="F:ATP hydrolysis activity"/>
    <property type="evidence" value="ECO:0007669"/>
    <property type="project" value="InterPro"/>
</dbReference>
<feature type="domain" description="ABC transmembrane type-1" evidence="14">
    <location>
        <begin position="199"/>
        <end position="479"/>
    </location>
</feature>
<dbReference type="InterPro" id="IPR011527">
    <property type="entry name" value="ABC1_TM_dom"/>
</dbReference>
<protein>
    <submittedName>
        <fullName evidence="15">ABC transporter</fullName>
    </submittedName>
</protein>
<dbReference type="OrthoDB" id="6500128at2759"/>
<keyword evidence="16" id="KW-1185">Reference proteome</keyword>
<evidence type="ECO:0000256" key="7">
    <source>
        <dbReference type="ARBA" id="ARBA00022840"/>
    </source>
</evidence>
<dbReference type="Gene3D" id="3.40.50.300">
    <property type="entry name" value="P-loop containing nucleotide triphosphate hydrolases"/>
    <property type="match status" value="2"/>
</dbReference>
<evidence type="ECO:0000313" key="16">
    <source>
        <dbReference type="Proteomes" id="UP000076881"/>
    </source>
</evidence>
<reference evidence="15 16" key="1">
    <citation type="journal article" date="2016" name="Genome Biol. Evol.">
        <title>Divergent and convergent evolution of fungal pathogenicity.</title>
        <authorList>
            <person name="Shang Y."/>
            <person name="Xiao G."/>
            <person name="Zheng P."/>
            <person name="Cen K."/>
            <person name="Zhan S."/>
            <person name="Wang C."/>
        </authorList>
    </citation>
    <scope>NUCLEOTIDE SEQUENCE [LARGE SCALE GENOMIC DNA]</scope>
    <source>
        <strain evidence="15 16">RCEF 1005</strain>
    </source>
</reference>
<keyword evidence="10" id="KW-0325">Glycoprotein</keyword>
<keyword evidence="6" id="KW-0547">Nucleotide-binding</keyword>
<keyword evidence="8 12" id="KW-1133">Transmembrane helix</keyword>
<dbReference type="PROSITE" id="PS50929">
    <property type="entry name" value="ABC_TM1F"/>
    <property type="match status" value="2"/>
</dbReference>
<dbReference type="InterPro" id="IPR044726">
    <property type="entry name" value="ABCC_6TM_D2"/>
</dbReference>
<evidence type="ECO:0000256" key="9">
    <source>
        <dbReference type="ARBA" id="ARBA00023136"/>
    </source>
</evidence>
<dbReference type="PROSITE" id="PS51257">
    <property type="entry name" value="PROKAR_LIPOPROTEIN"/>
    <property type="match status" value="1"/>
</dbReference>
<dbReference type="Pfam" id="PF00664">
    <property type="entry name" value="ABC_membrane"/>
    <property type="match status" value="2"/>
</dbReference>
<evidence type="ECO:0000256" key="3">
    <source>
        <dbReference type="ARBA" id="ARBA00022448"/>
    </source>
</evidence>
<dbReference type="GO" id="GO:0005524">
    <property type="term" value="F:ATP binding"/>
    <property type="evidence" value="ECO:0007669"/>
    <property type="project" value="UniProtKB-KW"/>
</dbReference>
<dbReference type="InterPro" id="IPR003593">
    <property type="entry name" value="AAA+_ATPase"/>
</dbReference>
<keyword evidence="3" id="KW-0813">Transport</keyword>
<feature type="transmembrane region" description="Helical" evidence="12">
    <location>
        <begin position="98"/>
        <end position="119"/>
    </location>
</feature>
<dbReference type="InterPro" id="IPR056227">
    <property type="entry name" value="TMD0_ABC"/>
</dbReference>
<dbReference type="SUPFAM" id="SSF52540">
    <property type="entry name" value="P-loop containing nucleoside triphosphate hydrolases"/>
    <property type="match status" value="2"/>
</dbReference>
<dbReference type="InterPro" id="IPR003439">
    <property type="entry name" value="ABC_transporter-like_ATP-bd"/>
</dbReference>
<feature type="domain" description="ABC transporter" evidence="13">
    <location>
        <begin position="1122"/>
        <end position="1360"/>
    </location>
</feature>
<feature type="transmembrane region" description="Helical" evidence="12">
    <location>
        <begin position="330"/>
        <end position="352"/>
    </location>
</feature>
<comment type="caution">
    <text evidence="15">The sequence shown here is derived from an EMBL/GenBank/DDBJ whole genome shotgun (WGS) entry which is preliminary data.</text>
</comment>
<keyword evidence="5 12" id="KW-0812">Transmembrane</keyword>
<feature type="transmembrane region" description="Helical" evidence="12">
    <location>
        <begin position="233"/>
        <end position="252"/>
    </location>
</feature>
<keyword evidence="7" id="KW-0067">ATP-binding</keyword>
<gene>
    <name evidence="15" type="ORF">LEL_09226</name>
</gene>
<dbReference type="InterPro" id="IPR017871">
    <property type="entry name" value="ABC_transporter-like_CS"/>
</dbReference>
<feature type="domain" description="ABC transmembrane type-1" evidence="14">
    <location>
        <begin position="808"/>
        <end position="1087"/>
    </location>
</feature>
<dbReference type="FunFam" id="1.20.1560.10:FF:000055">
    <property type="entry name" value="ABC multidrug transporter (Eurofung)"/>
    <property type="match status" value="1"/>
</dbReference>
<feature type="transmembrane region" description="Helical" evidence="12">
    <location>
        <begin position="1028"/>
        <end position="1051"/>
    </location>
</feature>
<feature type="domain" description="ABC transporter" evidence="13">
    <location>
        <begin position="534"/>
        <end position="761"/>
    </location>
</feature>
<dbReference type="EMBL" id="AZHF01000008">
    <property type="protein sequence ID" value="OAA71991.1"/>
    <property type="molecule type" value="Genomic_DNA"/>
</dbReference>
<dbReference type="PROSITE" id="PS00211">
    <property type="entry name" value="ABC_TRANSPORTER_1"/>
    <property type="match status" value="2"/>
</dbReference>
<dbReference type="FunFam" id="3.40.50.300:FF:002145">
    <property type="entry name" value="ABC transporter (MsbA subfamily)"/>
    <property type="match status" value="1"/>
</dbReference>
<dbReference type="Pfam" id="PF24357">
    <property type="entry name" value="TMD0_ABC"/>
    <property type="match status" value="1"/>
</dbReference>
<dbReference type="PROSITE" id="PS50893">
    <property type="entry name" value="ABC_TRANSPORTER_2"/>
    <property type="match status" value="2"/>
</dbReference>
<feature type="compositionally biased region" description="Polar residues" evidence="11">
    <location>
        <begin position="759"/>
        <end position="775"/>
    </location>
</feature>
<evidence type="ECO:0000256" key="8">
    <source>
        <dbReference type="ARBA" id="ARBA00022989"/>
    </source>
</evidence>
<comment type="subcellular location">
    <subcellularLocation>
        <location evidence="1">Cell membrane</location>
        <topology evidence="1">Multi-pass membrane protein</topology>
    </subcellularLocation>
</comment>
<dbReference type="GO" id="GO:0140359">
    <property type="term" value="F:ABC-type transporter activity"/>
    <property type="evidence" value="ECO:0007669"/>
    <property type="project" value="InterPro"/>
</dbReference>
<name>A0A168CZL5_CORDF</name>
<feature type="transmembrane region" description="Helical" evidence="12">
    <location>
        <begin position="944"/>
        <end position="964"/>
    </location>
</feature>
<feature type="transmembrane region" description="Helical" evidence="12">
    <location>
        <begin position="416"/>
        <end position="441"/>
    </location>
</feature>
<feature type="region of interest" description="Disordered" evidence="11">
    <location>
        <begin position="759"/>
        <end position="781"/>
    </location>
</feature>
<dbReference type="PANTHER" id="PTHR24223:SF399">
    <property type="entry name" value="ABC TRANSPORTER ATNG"/>
    <property type="match status" value="1"/>
</dbReference>
<dbReference type="InterPro" id="IPR050173">
    <property type="entry name" value="ABC_transporter_C-like"/>
</dbReference>
<evidence type="ECO:0000256" key="12">
    <source>
        <dbReference type="SAM" id="Phobius"/>
    </source>
</evidence>
<dbReference type="InterPro" id="IPR027417">
    <property type="entry name" value="P-loop_NTPase"/>
</dbReference>
<dbReference type="FunFam" id="1.20.1560.10:FF:000066">
    <property type="entry name" value="ABC multidrug transporter (Eurofung)"/>
    <property type="match status" value="1"/>
</dbReference>
<evidence type="ECO:0000313" key="15">
    <source>
        <dbReference type="EMBL" id="OAA71991.1"/>
    </source>
</evidence>
<evidence type="ECO:0000256" key="5">
    <source>
        <dbReference type="ARBA" id="ARBA00022692"/>
    </source>
</evidence>
<feature type="transmembrane region" description="Helical" evidence="12">
    <location>
        <begin position="805"/>
        <end position="829"/>
    </location>
</feature>
<evidence type="ECO:0000256" key="4">
    <source>
        <dbReference type="ARBA" id="ARBA00022475"/>
    </source>
</evidence>
<evidence type="ECO:0000256" key="2">
    <source>
        <dbReference type="ARBA" id="ARBA00009726"/>
    </source>
</evidence>
<organism evidence="15 16">
    <name type="scientific">Akanthomyces lecanii RCEF 1005</name>
    <dbReference type="NCBI Taxonomy" id="1081108"/>
    <lineage>
        <taxon>Eukaryota</taxon>
        <taxon>Fungi</taxon>
        <taxon>Dikarya</taxon>
        <taxon>Ascomycota</taxon>
        <taxon>Pezizomycotina</taxon>
        <taxon>Sordariomycetes</taxon>
        <taxon>Hypocreomycetidae</taxon>
        <taxon>Hypocreales</taxon>
        <taxon>Cordycipitaceae</taxon>
        <taxon>Akanthomyces</taxon>
        <taxon>Cordyceps confragosa</taxon>
    </lineage>
</organism>
<dbReference type="CDD" id="cd18579">
    <property type="entry name" value="ABC_6TM_ABCC_D1"/>
    <property type="match status" value="1"/>
</dbReference>
<dbReference type="SUPFAM" id="SSF90123">
    <property type="entry name" value="ABC transporter transmembrane region"/>
    <property type="match status" value="2"/>
</dbReference>
<dbReference type="GO" id="GO:0005886">
    <property type="term" value="C:plasma membrane"/>
    <property type="evidence" value="ECO:0007669"/>
    <property type="project" value="UniProtKB-SubCell"/>
</dbReference>
<dbReference type="STRING" id="1081108.A0A168CZL5"/>
<evidence type="ECO:0000256" key="1">
    <source>
        <dbReference type="ARBA" id="ARBA00004651"/>
    </source>
</evidence>
<dbReference type="Proteomes" id="UP000076881">
    <property type="component" value="Unassembled WGS sequence"/>
</dbReference>
<evidence type="ECO:0000256" key="11">
    <source>
        <dbReference type="SAM" id="MobiDB-lite"/>
    </source>
</evidence>
<comment type="similarity">
    <text evidence="2">Belongs to the ABC transporter superfamily. ABCC family. Conjugate transporter (TC 3.A.1.208) subfamily.</text>
</comment>
<dbReference type="InterPro" id="IPR036640">
    <property type="entry name" value="ABC1_TM_sf"/>
</dbReference>
<evidence type="ECO:0000259" key="13">
    <source>
        <dbReference type="PROSITE" id="PS50893"/>
    </source>
</evidence>
<dbReference type="Gene3D" id="1.20.1560.10">
    <property type="entry name" value="ABC transporter type 1, transmembrane domain"/>
    <property type="match status" value="2"/>
</dbReference>